<dbReference type="Pfam" id="PF03073">
    <property type="entry name" value="TspO_MBR"/>
    <property type="match status" value="1"/>
</dbReference>
<keyword evidence="5 6" id="KW-0472">Membrane</keyword>
<evidence type="ECO:0000313" key="7">
    <source>
        <dbReference type="EMBL" id="WCT76139.1"/>
    </source>
</evidence>
<feature type="transmembrane region" description="Helical" evidence="6">
    <location>
        <begin position="17"/>
        <end position="38"/>
    </location>
</feature>
<sequence>MTEIASSGQLRAGLARWMLVLVPGINLLGFLSASASLSGPDNPWFAALVKPGVYPPPVAFPIVWTALYVMMGVALAIVVSARGAPGRGAAIAVFAAHLVLNLAWSPVFFGLHRIALALGIIIAMAVSLVVVIALFWRVRPVAAGLMLPYLAWVLFASVLNWQFLVLNPDADGAEAPAAVHIQL</sequence>
<evidence type="ECO:0000256" key="5">
    <source>
        <dbReference type="ARBA" id="ARBA00023136"/>
    </source>
</evidence>
<dbReference type="Gene3D" id="1.20.1260.100">
    <property type="entry name" value="TspO/MBR protein"/>
    <property type="match status" value="1"/>
</dbReference>
<feature type="transmembrane region" description="Helical" evidence="6">
    <location>
        <begin position="88"/>
        <end position="108"/>
    </location>
</feature>
<evidence type="ECO:0000256" key="2">
    <source>
        <dbReference type="ARBA" id="ARBA00007524"/>
    </source>
</evidence>
<organism evidence="7 8">
    <name type="scientific">Novosphingobium humi</name>
    <dbReference type="NCBI Taxonomy" id="2282397"/>
    <lineage>
        <taxon>Bacteria</taxon>
        <taxon>Pseudomonadati</taxon>
        <taxon>Pseudomonadota</taxon>
        <taxon>Alphaproteobacteria</taxon>
        <taxon>Sphingomonadales</taxon>
        <taxon>Sphingomonadaceae</taxon>
        <taxon>Novosphingobium</taxon>
    </lineage>
</organism>
<protein>
    <submittedName>
        <fullName evidence="7">Tryptophan-rich sensory protein</fullName>
    </submittedName>
</protein>
<evidence type="ECO:0000256" key="4">
    <source>
        <dbReference type="ARBA" id="ARBA00022989"/>
    </source>
</evidence>
<proteinExistence type="inferred from homology"/>
<feature type="transmembrane region" description="Helical" evidence="6">
    <location>
        <begin position="58"/>
        <end position="81"/>
    </location>
</feature>
<dbReference type="PIRSF" id="PIRSF005859">
    <property type="entry name" value="PBR"/>
    <property type="match status" value="1"/>
</dbReference>
<keyword evidence="3 6" id="KW-0812">Transmembrane</keyword>
<dbReference type="CDD" id="cd15904">
    <property type="entry name" value="TSPO_MBR"/>
    <property type="match status" value="1"/>
</dbReference>
<evidence type="ECO:0000256" key="3">
    <source>
        <dbReference type="ARBA" id="ARBA00022692"/>
    </source>
</evidence>
<reference evidence="7 8" key="1">
    <citation type="submission" date="2023-02" db="EMBL/GenBank/DDBJ databases">
        <title>Genome sequence of Novosphingobium humi KACC 19094.</title>
        <authorList>
            <person name="Kim S."/>
            <person name="Heo J."/>
            <person name="Kwon S.-W."/>
        </authorList>
    </citation>
    <scope>NUCLEOTIDE SEQUENCE [LARGE SCALE GENOMIC DNA]</scope>
    <source>
        <strain evidence="7 8">KACC 19094</strain>
    </source>
</reference>
<feature type="transmembrane region" description="Helical" evidence="6">
    <location>
        <begin position="114"/>
        <end position="136"/>
    </location>
</feature>
<gene>
    <name evidence="7" type="ORF">PQ457_09260</name>
</gene>
<evidence type="ECO:0000256" key="6">
    <source>
        <dbReference type="SAM" id="Phobius"/>
    </source>
</evidence>
<evidence type="ECO:0000313" key="8">
    <source>
        <dbReference type="Proteomes" id="UP001218231"/>
    </source>
</evidence>
<evidence type="ECO:0000256" key="1">
    <source>
        <dbReference type="ARBA" id="ARBA00004141"/>
    </source>
</evidence>
<comment type="similarity">
    <text evidence="2">Belongs to the TspO/BZRP family.</text>
</comment>
<dbReference type="EMBL" id="CP117417">
    <property type="protein sequence ID" value="WCT76139.1"/>
    <property type="molecule type" value="Genomic_DNA"/>
</dbReference>
<comment type="subcellular location">
    <subcellularLocation>
        <location evidence="1">Membrane</location>
        <topology evidence="1">Multi-pass membrane protein</topology>
    </subcellularLocation>
</comment>
<feature type="transmembrane region" description="Helical" evidence="6">
    <location>
        <begin position="143"/>
        <end position="164"/>
    </location>
</feature>
<dbReference type="InterPro" id="IPR004307">
    <property type="entry name" value="TspO_MBR"/>
</dbReference>
<keyword evidence="4 6" id="KW-1133">Transmembrane helix</keyword>
<dbReference type="Proteomes" id="UP001218231">
    <property type="component" value="Chromosome"/>
</dbReference>
<dbReference type="InterPro" id="IPR038330">
    <property type="entry name" value="TspO/MBR-related_sf"/>
</dbReference>
<keyword evidence="8" id="KW-1185">Reference proteome</keyword>
<dbReference type="PANTHER" id="PTHR10057:SF0">
    <property type="entry name" value="TRANSLOCATOR PROTEIN"/>
    <property type="match status" value="1"/>
</dbReference>
<accession>A0ABY7TVJ4</accession>
<dbReference type="RefSeq" id="WP_273616590.1">
    <property type="nucleotide sequence ID" value="NZ_CP103868.1"/>
</dbReference>
<dbReference type="PANTHER" id="PTHR10057">
    <property type="entry name" value="PERIPHERAL-TYPE BENZODIAZEPINE RECEPTOR"/>
    <property type="match status" value="1"/>
</dbReference>
<name>A0ABY7TVJ4_9SPHN</name>